<reference evidence="3 4" key="1">
    <citation type="submission" date="2023-07" db="EMBL/GenBank/DDBJ databases">
        <title>Genomic Encyclopedia of Type Strains, Phase IV (KMG-IV): sequencing the most valuable type-strain genomes for metagenomic binning, comparative biology and taxonomic classification.</title>
        <authorList>
            <person name="Goeker M."/>
        </authorList>
    </citation>
    <scope>NUCLEOTIDE SEQUENCE [LARGE SCALE GENOMIC DNA]</scope>
    <source>
        <strain evidence="3 4">DSM 16784</strain>
    </source>
</reference>
<dbReference type="RefSeq" id="WP_307404440.1">
    <property type="nucleotide sequence ID" value="NZ_JAUSUR010000001.1"/>
</dbReference>
<protein>
    <submittedName>
        <fullName evidence="3">Beta-lactamase class A</fullName>
    </submittedName>
</protein>
<dbReference type="InterPro" id="IPR045155">
    <property type="entry name" value="Beta-lactam_cat"/>
</dbReference>
<evidence type="ECO:0000259" key="2">
    <source>
        <dbReference type="Pfam" id="PF13354"/>
    </source>
</evidence>
<evidence type="ECO:0000313" key="4">
    <source>
        <dbReference type="Proteomes" id="UP001230220"/>
    </source>
</evidence>
<keyword evidence="1" id="KW-0732">Signal</keyword>
<dbReference type="SUPFAM" id="SSF56601">
    <property type="entry name" value="beta-lactamase/transpeptidase-like"/>
    <property type="match status" value="1"/>
</dbReference>
<dbReference type="Proteomes" id="UP001230220">
    <property type="component" value="Unassembled WGS sequence"/>
</dbReference>
<feature type="signal peptide" evidence="1">
    <location>
        <begin position="1"/>
        <end position="24"/>
    </location>
</feature>
<dbReference type="Pfam" id="PF13354">
    <property type="entry name" value="Beta-lactamase2"/>
    <property type="match status" value="1"/>
</dbReference>
<dbReference type="EMBL" id="JAUSUR010000001">
    <property type="protein sequence ID" value="MDQ0359376.1"/>
    <property type="molecule type" value="Genomic_DNA"/>
</dbReference>
<proteinExistence type="predicted"/>
<dbReference type="Gene3D" id="3.40.710.10">
    <property type="entry name" value="DD-peptidase/beta-lactamase superfamily"/>
    <property type="match status" value="1"/>
</dbReference>
<keyword evidence="4" id="KW-1185">Reference proteome</keyword>
<sequence>MKHINNIGLSLICLFLCLSLCACQSEEDEAINVINEIEGEDSCEIVSSSSYEYDFTSESVEDIVTTVILTYTDDASQVSYFYEWTGDHDVILYNEESEVLAASTYKVPLNMLYYDMINNGELSDTSLLYYSSESYSAYDYISSNYAIGSSIELSTLQYSSIVYSDNTASLILLNNYGVLEAYDEMYQKYAQMSFDDDFYYNNETTALAGYHIIQYLYEHENDYTQLIENMKLATEGEFLQATTDDYEIAHKYGDYGGYTHDYGIVYTDEPYLVGIYTNQVANSSELISEINNVFLNYTLWKQENSSCS</sequence>
<dbReference type="PANTHER" id="PTHR35333:SF3">
    <property type="entry name" value="BETA-LACTAMASE-TYPE TRANSPEPTIDASE FOLD CONTAINING PROTEIN"/>
    <property type="match status" value="1"/>
</dbReference>
<dbReference type="PROSITE" id="PS51257">
    <property type="entry name" value="PROKAR_LIPOPROTEIN"/>
    <property type="match status" value="1"/>
</dbReference>
<feature type="chain" id="PRO_5046313875" evidence="1">
    <location>
        <begin position="25"/>
        <end position="308"/>
    </location>
</feature>
<evidence type="ECO:0000256" key="1">
    <source>
        <dbReference type="SAM" id="SignalP"/>
    </source>
</evidence>
<organism evidence="3 4">
    <name type="scientific">Breznakia pachnodae</name>
    <dbReference type="NCBI Taxonomy" id="265178"/>
    <lineage>
        <taxon>Bacteria</taxon>
        <taxon>Bacillati</taxon>
        <taxon>Bacillota</taxon>
        <taxon>Erysipelotrichia</taxon>
        <taxon>Erysipelotrichales</taxon>
        <taxon>Erysipelotrichaceae</taxon>
        <taxon>Breznakia</taxon>
    </lineage>
</organism>
<dbReference type="InterPro" id="IPR000871">
    <property type="entry name" value="Beta-lactam_class-A"/>
</dbReference>
<name>A0ABU0DY67_9FIRM</name>
<dbReference type="PANTHER" id="PTHR35333">
    <property type="entry name" value="BETA-LACTAMASE"/>
    <property type="match status" value="1"/>
</dbReference>
<comment type="caution">
    <text evidence="3">The sequence shown here is derived from an EMBL/GenBank/DDBJ whole genome shotgun (WGS) entry which is preliminary data.</text>
</comment>
<evidence type="ECO:0000313" key="3">
    <source>
        <dbReference type="EMBL" id="MDQ0359376.1"/>
    </source>
</evidence>
<gene>
    <name evidence="3" type="ORF">J2S15_000107</name>
</gene>
<dbReference type="InterPro" id="IPR012338">
    <property type="entry name" value="Beta-lactam/transpept-like"/>
</dbReference>
<feature type="domain" description="Beta-lactamase class A catalytic" evidence="2">
    <location>
        <begin position="86"/>
        <end position="277"/>
    </location>
</feature>
<accession>A0ABU0DY67</accession>